<evidence type="ECO:0000256" key="9">
    <source>
        <dbReference type="ARBA" id="ARBA00024867"/>
    </source>
</evidence>
<keyword evidence="5" id="KW-0902">Two-component regulatory system</keyword>
<dbReference type="AlphaFoldDB" id="A0A2T2WHG9"/>
<keyword evidence="4 10" id="KW-0597">Phosphoprotein</keyword>
<dbReference type="GO" id="GO:0045893">
    <property type="term" value="P:positive regulation of DNA-templated transcription"/>
    <property type="evidence" value="ECO:0007669"/>
    <property type="project" value="UniProtKB-ARBA"/>
</dbReference>
<dbReference type="InterPro" id="IPR001867">
    <property type="entry name" value="OmpR/PhoB-type_DNA-bd"/>
</dbReference>
<evidence type="ECO:0000256" key="4">
    <source>
        <dbReference type="ARBA" id="ARBA00022553"/>
    </source>
</evidence>
<dbReference type="GO" id="GO:0000156">
    <property type="term" value="F:phosphorelay response regulator activity"/>
    <property type="evidence" value="ECO:0007669"/>
    <property type="project" value="TreeGrafter"/>
</dbReference>
<feature type="domain" description="OmpR/PhoB-type" evidence="13">
    <location>
        <begin position="126"/>
        <end position="226"/>
    </location>
</feature>
<dbReference type="PANTHER" id="PTHR48111:SF50">
    <property type="entry name" value="KDP OPERON TRANSCRIPTIONAL REGULATORY PROTEIN KDPE"/>
    <property type="match status" value="1"/>
</dbReference>
<keyword evidence="3" id="KW-0963">Cytoplasm</keyword>
<dbReference type="SUPFAM" id="SSF52172">
    <property type="entry name" value="CheY-like"/>
    <property type="match status" value="1"/>
</dbReference>
<dbReference type="Pfam" id="PF00072">
    <property type="entry name" value="Response_reg"/>
    <property type="match status" value="1"/>
</dbReference>
<reference evidence="14 15" key="1">
    <citation type="journal article" date="2014" name="BMC Genomics">
        <title>Comparison of environmental and isolate Sulfobacillus genomes reveals diverse carbon, sulfur, nitrogen, and hydrogen metabolisms.</title>
        <authorList>
            <person name="Justice N.B."/>
            <person name="Norman A."/>
            <person name="Brown C.T."/>
            <person name="Singh A."/>
            <person name="Thomas B.C."/>
            <person name="Banfield J.F."/>
        </authorList>
    </citation>
    <scope>NUCLEOTIDE SEQUENCE [LARGE SCALE GENOMIC DNA]</scope>
    <source>
        <strain evidence="14">AMDSBA3</strain>
    </source>
</reference>
<evidence type="ECO:0000256" key="10">
    <source>
        <dbReference type="PROSITE-ProRule" id="PRU00169"/>
    </source>
</evidence>
<dbReference type="GO" id="GO:0005829">
    <property type="term" value="C:cytosol"/>
    <property type="evidence" value="ECO:0007669"/>
    <property type="project" value="TreeGrafter"/>
</dbReference>
<comment type="caution">
    <text evidence="14">The sequence shown here is derived from an EMBL/GenBank/DDBJ whole genome shotgun (WGS) entry which is preliminary data.</text>
</comment>
<dbReference type="Gene3D" id="1.10.10.10">
    <property type="entry name" value="Winged helix-like DNA-binding domain superfamily/Winged helix DNA-binding domain"/>
    <property type="match status" value="1"/>
</dbReference>
<dbReference type="InterPro" id="IPR036388">
    <property type="entry name" value="WH-like_DNA-bd_sf"/>
</dbReference>
<dbReference type="PROSITE" id="PS51755">
    <property type="entry name" value="OMPR_PHOB"/>
    <property type="match status" value="1"/>
</dbReference>
<organism evidence="14 15">
    <name type="scientific">Sulfobacillus acidophilus</name>
    <dbReference type="NCBI Taxonomy" id="53633"/>
    <lineage>
        <taxon>Bacteria</taxon>
        <taxon>Bacillati</taxon>
        <taxon>Bacillota</taxon>
        <taxon>Clostridia</taxon>
        <taxon>Eubacteriales</taxon>
        <taxon>Clostridiales Family XVII. Incertae Sedis</taxon>
        <taxon>Sulfobacillus</taxon>
    </lineage>
</organism>
<dbReference type="PROSITE" id="PS50110">
    <property type="entry name" value="RESPONSE_REGULATORY"/>
    <property type="match status" value="1"/>
</dbReference>
<dbReference type="PANTHER" id="PTHR48111">
    <property type="entry name" value="REGULATOR OF RPOS"/>
    <property type="match status" value="1"/>
</dbReference>
<name>A0A2T2WHG9_9FIRM</name>
<evidence type="ECO:0000256" key="6">
    <source>
        <dbReference type="ARBA" id="ARBA00023015"/>
    </source>
</evidence>
<evidence type="ECO:0000256" key="8">
    <source>
        <dbReference type="ARBA" id="ARBA00023163"/>
    </source>
</evidence>
<dbReference type="InterPro" id="IPR011006">
    <property type="entry name" value="CheY-like_superfamily"/>
</dbReference>
<evidence type="ECO:0000256" key="11">
    <source>
        <dbReference type="PROSITE-ProRule" id="PRU01091"/>
    </source>
</evidence>
<evidence type="ECO:0000256" key="2">
    <source>
        <dbReference type="ARBA" id="ARBA00018672"/>
    </source>
</evidence>
<dbReference type="InterPro" id="IPR039420">
    <property type="entry name" value="WalR-like"/>
</dbReference>
<evidence type="ECO:0000256" key="5">
    <source>
        <dbReference type="ARBA" id="ARBA00023012"/>
    </source>
</evidence>
<proteinExistence type="predicted"/>
<dbReference type="GO" id="GO:0000987">
    <property type="term" value="F:cis-regulatory region sequence-specific DNA binding"/>
    <property type="evidence" value="ECO:0007669"/>
    <property type="project" value="UniProtKB-ARBA"/>
</dbReference>
<comment type="function">
    <text evidence="9">May play the central regulatory role in sporulation. It may be an element of the effector pathway responsible for the activation of sporulation genes in response to nutritional stress. Spo0A may act in concert with spo0H (a sigma factor) to control the expression of some genes that are critical to the sporulation process.</text>
</comment>
<dbReference type="Gene3D" id="6.10.250.690">
    <property type="match status" value="1"/>
</dbReference>
<gene>
    <name evidence="14" type="ORF">C7B45_09795</name>
</gene>
<dbReference type="Proteomes" id="UP000241848">
    <property type="component" value="Unassembled WGS sequence"/>
</dbReference>
<dbReference type="CDD" id="cd17620">
    <property type="entry name" value="REC_OmpR_KdpE-like"/>
    <property type="match status" value="1"/>
</dbReference>
<dbReference type="CDD" id="cd00383">
    <property type="entry name" value="trans_reg_C"/>
    <property type="match status" value="1"/>
</dbReference>
<evidence type="ECO:0000259" key="12">
    <source>
        <dbReference type="PROSITE" id="PS50110"/>
    </source>
</evidence>
<dbReference type="SMART" id="SM00448">
    <property type="entry name" value="REC"/>
    <property type="match status" value="1"/>
</dbReference>
<evidence type="ECO:0000313" key="14">
    <source>
        <dbReference type="EMBL" id="PSR21687.1"/>
    </source>
</evidence>
<evidence type="ECO:0000313" key="15">
    <source>
        <dbReference type="Proteomes" id="UP000241848"/>
    </source>
</evidence>
<feature type="DNA-binding region" description="OmpR/PhoB-type" evidence="11">
    <location>
        <begin position="126"/>
        <end position="226"/>
    </location>
</feature>
<evidence type="ECO:0000256" key="1">
    <source>
        <dbReference type="ARBA" id="ARBA00004496"/>
    </source>
</evidence>
<dbReference type="EMBL" id="PXYV01000029">
    <property type="protein sequence ID" value="PSR21687.1"/>
    <property type="molecule type" value="Genomic_DNA"/>
</dbReference>
<keyword evidence="7 11" id="KW-0238">DNA-binding</keyword>
<feature type="modified residue" description="4-aspartylphosphate" evidence="10">
    <location>
        <position position="53"/>
    </location>
</feature>
<accession>A0A2T2WHG9</accession>
<dbReference type="GO" id="GO:0042802">
    <property type="term" value="F:identical protein binding"/>
    <property type="evidence" value="ECO:0007669"/>
    <property type="project" value="UniProtKB-ARBA"/>
</dbReference>
<comment type="subcellular location">
    <subcellularLocation>
        <location evidence="1">Cytoplasm</location>
    </subcellularLocation>
</comment>
<evidence type="ECO:0000259" key="13">
    <source>
        <dbReference type="PROSITE" id="PS51755"/>
    </source>
</evidence>
<dbReference type="Pfam" id="PF00486">
    <property type="entry name" value="Trans_reg_C"/>
    <property type="match status" value="1"/>
</dbReference>
<dbReference type="Gene3D" id="3.40.50.2300">
    <property type="match status" value="1"/>
</dbReference>
<dbReference type="InterPro" id="IPR001789">
    <property type="entry name" value="Sig_transdc_resp-reg_receiver"/>
</dbReference>
<keyword evidence="6" id="KW-0805">Transcription regulation</keyword>
<dbReference type="SMART" id="SM00862">
    <property type="entry name" value="Trans_reg_C"/>
    <property type="match status" value="1"/>
</dbReference>
<dbReference type="GO" id="GO:0032993">
    <property type="term" value="C:protein-DNA complex"/>
    <property type="evidence" value="ECO:0007669"/>
    <property type="project" value="TreeGrafter"/>
</dbReference>
<evidence type="ECO:0000256" key="3">
    <source>
        <dbReference type="ARBA" id="ARBA00022490"/>
    </source>
</evidence>
<protein>
    <recommendedName>
        <fullName evidence="2">Stage 0 sporulation protein A homolog</fullName>
    </recommendedName>
</protein>
<dbReference type="FunFam" id="3.40.50.2300:FF:000021">
    <property type="entry name" value="Two-component system response regulator KdpE"/>
    <property type="match status" value="1"/>
</dbReference>
<keyword evidence="8" id="KW-0804">Transcription</keyword>
<sequence length="227" mass="25754">MGHKILIIDDEESIRTLLRVTLRTQGYETAEADSGNAGIACAAQWVPDLIILDLGLPDADHFNVLDQLRQWSNVPIIVLTVHDREQEKVWALDHGADDYVTKPFGVNELQARVRASLRRAHQDPSTPILQVGALTIDLTRRIVERDSHTLKLTPIEYELLRVLTLNAGRVVTQRQLLQQVWGEHVDEDSSHYLRIYVGRLRKKVEPDPSKPQLILTEPGVGYRLTEP</sequence>
<evidence type="ECO:0000256" key="7">
    <source>
        <dbReference type="ARBA" id="ARBA00023125"/>
    </source>
</evidence>
<feature type="domain" description="Response regulatory" evidence="12">
    <location>
        <begin position="4"/>
        <end position="117"/>
    </location>
</feature>